<feature type="transmembrane region" description="Helical" evidence="9">
    <location>
        <begin position="151"/>
        <end position="170"/>
    </location>
</feature>
<dbReference type="EMBL" id="DXFP01000051">
    <property type="protein sequence ID" value="HIX02173.1"/>
    <property type="molecule type" value="Genomic_DNA"/>
</dbReference>
<evidence type="ECO:0000313" key="11">
    <source>
        <dbReference type="Proteomes" id="UP000823963"/>
    </source>
</evidence>
<dbReference type="Pfam" id="PF02632">
    <property type="entry name" value="BioY"/>
    <property type="match status" value="1"/>
</dbReference>
<sequence length="178" mass="19285">MQSKAIRLGQIAVMTALIIVLGFIPPIPLGVIPVPIVIQNLGIMLAAIILGTKNGTFSVWLFLIIGFCGIPVFPGQANGLTVLFSPSGGYVIAWVLTPLLIGLILKHFNVRSFSMTFITVWLVGVLFTEILGGCFLSWYTHTSLKADLIANLAFIPGDTIKALLASWIGLRIRKIIRI</sequence>
<gene>
    <name evidence="10" type="ORF">H9861_05395</name>
</gene>
<keyword evidence="6 9" id="KW-1133">Transmembrane helix</keyword>
<evidence type="ECO:0000256" key="1">
    <source>
        <dbReference type="ARBA" id="ARBA00004651"/>
    </source>
</evidence>
<evidence type="ECO:0000256" key="4">
    <source>
        <dbReference type="ARBA" id="ARBA00022475"/>
    </source>
</evidence>
<evidence type="ECO:0000313" key="10">
    <source>
        <dbReference type="EMBL" id="HIX02173.1"/>
    </source>
</evidence>
<evidence type="ECO:0000256" key="8">
    <source>
        <dbReference type="PIRNR" id="PIRNR016661"/>
    </source>
</evidence>
<feature type="transmembrane region" description="Helical" evidence="9">
    <location>
        <begin position="57"/>
        <end position="75"/>
    </location>
</feature>
<dbReference type="GO" id="GO:0015225">
    <property type="term" value="F:biotin transmembrane transporter activity"/>
    <property type="evidence" value="ECO:0007669"/>
    <property type="project" value="UniProtKB-UniRule"/>
</dbReference>
<reference evidence="10" key="1">
    <citation type="journal article" date="2021" name="PeerJ">
        <title>Extensive microbial diversity within the chicken gut microbiome revealed by metagenomics and culture.</title>
        <authorList>
            <person name="Gilroy R."/>
            <person name="Ravi A."/>
            <person name="Getino M."/>
            <person name="Pursley I."/>
            <person name="Horton D.L."/>
            <person name="Alikhan N.F."/>
            <person name="Baker D."/>
            <person name="Gharbi K."/>
            <person name="Hall N."/>
            <person name="Watson M."/>
            <person name="Adriaenssens E.M."/>
            <person name="Foster-Nyarko E."/>
            <person name="Jarju S."/>
            <person name="Secka A."/>
            <person name="Antonio M."/>
            <person name="Oren A."/>
            <person name="Chaudhuri R.R."/>
            <person name="La Ragione R."/>
            <person name="Hildebrand F."/>
            <person name="Pallen M.J."/>
        </authorList>
    </citation>
    <scope>NUCLEOTIDE SEQUENCE</scope>
    <source>
        <strain evidence="10">6627</strain>
    </source>
</reference>
<evidence type="ECO:0000256" key="7">
    <source>
        <dbReference type="ARBA" id="ARBA00023136"/>
    </source>
</evidence>
<accession>A0A9D1UXD7</accession>
<keyword evidence="4 8" id="KW-1003">Cell membrane</keyword>
<keyword evidence="3 8" id="KW-0813">Transport</keyword>
<dbReference type="PANTHER" id="PTHR34295">
    <property type="entry name" value="BIOTIN TRANSPORTER BIOY"/>
    <property type="match status" value="1"/>
</dbReference>
<feature type="transmembrane region" description="Helical" evidence="9">
    <location>
        <begin position="117"/>
        <end position="139"/>
    </location>
</feature>
<comment type="caution">
    <text evidence="10">The sequence shown here is derived from an EMBL/GenBank/DDBJ whole genome shotgun (WGS) entry which is preliminary data.</text>
</comment>
<comment type="similarity">
    <text evidence="2 8">Belongs to the BioY family.</text>
</comment>
<reference evidence="10" key="2">
    <citation type="submission" date="2021-04" db="EMBL/GenBank/DDBJ databases">
        <authorList>
            <person name="Gilroy R."/>
        </authorList>
    </citation>
    <scope>NUCLEOTIDE SEQUENCE</scope>
    <source>
        <strain evidence="10">6627</strain>
    </source>
</reference>
<evidence type="ECO:0000256" key="3">
    <source>
        <dbReference type="ARBA" id="ARBA00022448"/>
    </source>
</evidence>
<dbReference type="InterPro" id="IPR003784">
    <property type="entry name" value="BioY"/>
</dbReference>
<dbReference type="GO" id="GO:0005886">
    <property type="term" value="C:plasma membrane"/>
    <property type="evidence" value="ECO:0007669"/>
    <property type="project" value="UniProtKB-SubCell"/>
</dbReference>
<feature type="transmembrane region" description="Helical" evidence="9">
    <location>
        <begin position="30"/>
        <end position="50"/>
    </location>
</feature>
<evidence type="ECO:0000256" key="5">
    <source>
        <dbReference type="ARBA" id="ARBA00022692"/>
    </source>
</evidence>
<name>A0A9D1UXD7_9LACO</name>
<dbReference type="Gene3D" id="1.10.1760.20">
    <property type="match status" value="1"/>
</dbReference>
<evidence type="ECO:0000256" key="9">
    <source>
        <dbReference type="SAM" id="Phobius"/>
    </source>
</evidence>
<dbReference type="PIRSF" id="PIRSF016661">
    <property type="entry name" value="BioY"/>
    <property type="match status" value="1"/>
</dbReference>
<organism evidence="10 11">
    <name type="scientific">Candidatus Ligilactobacillus excrementigallinarum</name>
    <dbReference type="NCBI Taxonomy" id="2838641"/>
    <lineage>
        <taxon>Bacteria</taxon>
        <taxon>Bacillati</taxon>
        <taxon>Bacillota</taxon>
        <taxon>Bacilli</taxon>
        <taxon>Lactobacillales</taxon>
        <taxon>Lactobacillaceae</taxon>
        <taxon>Ligilactobacillus</taxon>
    </lineage>
</organism>
<dbReference type="AlphaFoldDB" id="A0A9D1UXD7"/>
<evidence type="ECO:0000256" key="6">
    <source>
        <dbReference type="ARBA" id="ARBA00022989"/>
    </source>
</evidence>
<evidence type="ECO:0000256" key="2">
    <source>
        <dbReference type="ARBA" id="ARBA00010692"/>
    </source>
</evidence>
<feature type="transmembrane region" description="Helical" evidence="9">
    <location>
        <begin position="7"/>
        <end position="24"/>
    </location>
</feature>
<comment type="subcellular location">
    <subcellularLocation>
        <location evidence="1 8">Cell membrane</location>
        <topology evidence="1 8">Multi-pass membrane protein</topology>
    </subcellularLocation>
</comment>
<keyword evidence="5 9" id="KW-0812">Transmembrane</keyword>
<dbReference type="PANTHER" id="PTHR34295:SF4">
    <property type="entry name" value="BIOTIN TRANSPORTER BIOY-RELATED"/>
    <property type="match status" value="1"/>
</dbReference>
<dbReference type="Proteomes" id="UP000823963">
    <property type="component" value="Unassembled WGS sequence"/>
</dbReference>
<keyword evidence="7 8" id="KW-0472">Membrane</keyword>
<protein>
    <recommendedName>
        <fullName evidence="8">Biotin transporter</fullName>
    </recommendedName>
</protein>
<proteinExistence type="inferred from homology"/>
<feature type="transmembrane region" description="Helical" evidence="9">
    <location>
        <begin position="87"/>
        <end position="105"/>
    </location>
</feature>